<comment type="caution">
    <text evidence="5">The sequence shown here is derived from an EMBL/GenBank/DDBJ whole genome shotgun (WGS) entry which is preliminary data.</text>
</comment>
<keyword evidence="3" id="KW-0804">Transcription</keyword>
<accession>N9NQ15</accession>
<dbReference type="PROSITE" id="PS50943">
    <property type="entry name" value="HTH_CROC1"/>
    <property type="match status" value="1"/>
</dbReference>
<dbReference type="InterPro" id="IPR036286">
    <property type="entry name" value="LexA/Signal_pep-like_sf"/>
</dbReference>
<dbReference type="Pfam" id="PF00717">
    <property type="entry name" value="Peptidase_S24"/>
    <property type="match status" value="1"/>
</dbReference>
<sequence>MMGFGMADLMQIHEIRLKNARDLMKESGLSRTDFSEKVGLSYNLISQYIGKNPTKNIGDETASKIEEAFGKPKGFLDQANAIAMPLDATLSKGSIQIAPIEFRGAEGSKKYNVRIPVYRDVKASCGSGIENFLEDPSEYLDIDPSLLRILGIQAKPENLRVIYSDEYSMWPTVAPDSPLFIDVADKDPGMLKSGSVYVFKHNYELRMKRIFISYAGGTTVRLASDNPDKIRYPDEFITNEQLNEIDFIGRLESALVKP</sequence>
<keyword evidence="2" id="KW-0238">DNA-binding</keyword>
<evidence type="ECO:0000256" key="3">
    <source>
        <dbReference type="ARBA" id="ARBA00023163"/>
    </source>
</evidence>
<dbReference type="Proteomes" id="UP000013101">
    <property type="component" value="Unassembled WGS sequence"/>
</dbReference>
<dbReference type="InterPro" id="IPR015927">
    <property type="entry name" value="Peptidase_S24_S26A/B/C"/>
</dbReference>
<evidence type="ECO:0000313" key="6">
    <source>
        <dbReference type="Proteomes" id="UP000013101"/>
    </source>
</evidence>
<protein>
    <recommendedName>
        <fullName evidence="4">HTH cro/C1-type domain-containing protein</fullName>
    </recommendedName>
</protein>
<dbReference type="OrthoDB" id="9791537at2"/>
<proteinExistence type="predicted"/>
<dbReference type="CDD" id="cd00093">
    <property type="entry name" value="HTH_XRE"/>
    <property type="match status" value="1"/>
</dbReference>
<reference evidence="5 6" key="1">
    <citation type="submission" date="2013-02" db="EMBL/GenBank/DDBJ databases">
        <title>The Genome Sequence of Acinetobacter sp. NIPH 2171.</title>
        <authorList>
            <consortium name="The Broad Institute Genome Sequencing Platform"/>
            <consortium name="The Broad Institute Genome Sequencing Center for Infectious Disease"/>
            <person name="Cerqueira G."/>
            <person name="Feldgarden M."/>
            <person name="Courvalin P."/>
            <person name="Perichon B."/>
            <person name="Grillot-Courvalin C."/>
            <person name="Clermont D."/>
            <person name="Rocha E."/>
            <person name="Yoon E.-J."/>
            <person name="Nemec A."/>
            <person name="Walker B."/>
            <person name="Young S.K."/>
            <person name="Zeng Q."/>
            <person name="Gargeya S."/>
            <person name="Fitzgerald M."/>
            <person name="Haas B."/>
            <person name="Abouelleil A."/>
            <person name="Alvarado L."/>
            <person name="Arachchi H.M."/>
            <person name="Berlin A.M."/>
            <person name="Chapman S.B."/>
            <person name="Dewar J."/>
            <person name="Goldberg J."/>
            <person name="Griggs A."/>
            <person name="Gujja S."/>
            <person name="Hansen M."/>
            <person name="Howarth C."/>
            <person name="Imamovic A."/>
            <person name="Larimer J."/>
            <person name="McCowan C."/>
            <person name="Murphy C."/>
            <person name="Neiman D."/>
            <person name="Pearson M."/>
            <person name="Priest M."/>
            <person name="Roberts A."/>
            <person name="Saif S."/>
            <person name="Shea T."/>
            <person name="Sisk P."/>
            <person name="Sykes S."/>
            <person name="Wortman J."/>
            <person name="Nusbaum C."/>
            <person name="Birren B."/>
        </authorList>
    </citation>
    <scope>NUCLEOTIDE SEQUENCE [LARGE SCALE GENOMIC DNA]</scope>
    <source>
        <strain evidence="5 6">NIPH 2171</strain>
    </source>
</reference>
<name>N9NQ15_9GAMM</name>
<evidence type="ECO:0000313" key="5">
    <source>
        <dbReference type="EMBL" id="ENX07666.1"/>
    </source>
</evidence>
<dbReference type="InterPro" id="IPR010982">
    <property type="entry name" value="Lambda_DNA-bd_dom_sf"/>
</dbReference>
<dbReference type="HOGENOM" id="CLU_066192_1_4_6"/>
<organism evidence="5 6">
    <name type="scientific">Acinetobacter variabilis</name>
    <dbReference type="NCBI Taxonomy" id="70346"/>
    <lineage>
        <taxon>Bacteria</taxon>
        <taxon>Pseudomonadati</taxon>
        <taxon>Pseudomonadota</taxon>
        <taxon>Gammaproteobacteria</taxon>
        <taxon>Moraxellales</taxon>
        <taxon>Moraxellaceae</taxon>
        <taxon>Acinetobacter</taxon>
    </lineage>
</organism>
<dbReference type="SMART" id="SM00530">
    <property type="entry name" value="HTH_XRE"/>
    <property type="match status" value="1"/>
</dbReference>
<dbReference type="AlphaFoldDB" id="N9NQ15"/>
<dbReference type="SUPFAM" id="SSF47413">
    <property type="entry name" value="lambda repressor-like DNA-binding domains"/>
    <property type="match status" value="1"/>
</dbReference>
<dbReference type="CDD" id="cd06529">
    <property type="entry name" value="S24_LexA-like"/>
    <property type="match status" value="1"/>
</dbReference>
<dbReference type="Gene3D" id="2.10.109.10">
    <property type="entry name" value="Umud Fragment, subunit A"/>
    <property type="match status" value="1"/>
</dbReference>
<keyword evidence="1" id="KW-0805">Transcription regulation</keyword>
<dbReference type="PANTHER" id="PTHR40661:SF3">
    <property type="entry name" value="FELS-1 PROPHAGE TRANSCRIPTIONAL REGULATOR"/>
    <property type="match status" value="1"/>
</dbReference>
<gene>
    <name evidence="5" type="ORF">F897_02703</name>
</gene>
<evidence type="ECO:0000256" key="1">
    <source>
        <dbReference type="ARBA" id="ARBA00023015"/>
    </source>
</evidence>
<evidence type="ECO:0000259" key="4">
    <source>
        <dbReference type="PROSITE" id="PS50943"/>
    </source>
</evidence>
<dbReference type="PATRIC" id="fig|1217693.3.peg.2613"/>
<evidence type="ECO:0000256" key="2">
    <source>
        <dbReference type="ARBA" id="ARBA00023125"/>
    </source>
</evidence>
<dbReference type="SUPFAM" id="SSF51306">
    <property type="entry name" value="LexA/Signal peptidase"/>
    <property type="match status" value="1"/>
</dbReference>
<dbReference type="InterPro" id="IPR039418">
    <property type="entry name" value="LexA-like"/>
</dbReference>
<dbReference type="GO" id="GO:0003677">
    <property type="term" value="F:DNA binding"/>
    <property type="evidence" value="ECO:0007669"/>
    <property type="project" value="UniProtKB-KW"/>
</dbReference>
<dbReference type="InterPro" id="IPR001387">
    <property type="entry name" value="Cro/C1-type_HTH"/>
</dbReference>
<dbReference type="STRING" id="70346.F897_02703"/>
<dbReference type="Pfam" id="PF01381">
    <property type="entry name" value="HTH_3"/>
    <property type="match status" value="1"/>
</dbReference>
<dbReference type="Gene3D" id="1.10.260.40">
    <property type="entry name" value="lambda repressor-like DNA-binding domains"/>
    <property type="match status" value="1"/>
</dbReference>
<feature type="domain" description="HTH cro/C1-type" evidence="4">
    <location>
        <begin position="21"/>
        <end position="76"/>
    </location>
</feature>
<dbReference type="EMBL" id="APRS01000015">
    <property type="protein sequence ID" value="ENX07666.1"/>
    <property type="molecule type" value="Genomic_DNA"/>
</dbReference>
<dbReference type="PANTHER" id="PTHR40661">
    <property type="match status" value="1"/>
</dbReference>